<evidence type="ECO:0000313" key="7">
    <source>
        <dbReference type="Proteomes" id="UP000007875"/>
    </source>
</evidence>
<dbReference type="GO" id="GO:0033178">
    <property type="term" value="C:proton-transporting two-sector ATPase complex, catalytic domain"/>
    <property type="evidence" value="ECO:0007669"/>
    <property type="project" value="InterPro"/>
</dbReference>
<dbReference type="PANTHER" id="PTHR45715">
    <property type="entry name" value="ATPASE H+-TRANSPORTING V1 SUBUNIT E1A-RELATED"/>
    <property type="match status" value="1"/>
</dbReference>
<comment type="similarity">
    <text evidence="1">Belongs to the V-ATPase E subunit family.</text>
</comment>
<reference evidence="6" key="2">
    <citation type="submission" date="2025-08" db="UniProtKB">
        <authorList>
            <consortium name="Ensembl"/>
        </authorList>
    </citation>
    <scope>IDENTIFICATION</scope>
</reference>
<dbReference type="Pfam" id="PF01991">
    <property type="entry name" value="vATP-synt_E"/>
    <property type="match status" value="1"/>
</dbReference>
<organism evidence="6 7">
    <name type="scientific">Ciona savignyi</name>
    <name type="common">Pacific transparent sea squirt</name>
    <dbReference type="NCBI Taxonomy" id="51511"/>
    <lineage>
        <taxon>Eukaryota</taxon>
        <taxon>Metazoa</taxon>
        <taxon>Chordata</taxon>
        <taxon>Tunicata</taxon>
        <taxon>Ascidiacea</taxon>
        <taxon>Phlebobranchia</taxon>
        <taxon>Cionidae</taxon>
        <taxon>Ciona</taxon>
    </lineage>
</organism>
<evidence type="ECO:0000256" key="5">
    <source>
        <dbReference type="SAM" id="Coils"/>
    </source>
</evidence>
<dbReference type="Proteomes" id="UP000007875">
    <property type="component" value="Unassembled WGS sequence"/>
</dbReference>
<dbReference type="GO" id="GO:0046961">
    <property type="term" value="F:proton-transporting ATPase activity, rotational mechanism"/>
    <property type="evidence" value="ECO:0007669"/>
    <property type="project" value="InterPro"/>
</dbReference>
<dbReference type="FunCoup" id="H2YGQ3">
    <property type="interactions" value="280"/>
</dbReference>
<accession>H2YGQ3</accession>
<reference evidence="6" key="3">
    <citation type="submission" date="2025-09" db="UniProtKB">
        <authorList>
            <consortium name="Ensembl"/>
        </authorList>
    </citation>
    <scope>IDENTIFICATION</scope>
</reference>
<dbReference type="InterPro" id="IPR002842">
    <property type="entry name" value="ATPase_V1_Esu"/>
</dbReference>
<dbReference type="STRING" id="51511.ENSCSAVP00000004502"/>
<dbReference type="Gene3D" id="6.10.250.1620">
    <property type="match status" value="2"/>
</dbReference>
<dbReference type="InterPro" id="IPR038495">
    <property type="entry name" value="ATPase_E_C"/>
</dbReference>
<name>H2YGQ3_CIOSA</name>
<keyword evidence="2" id="KW-0813">Transport</keyword>
<dbReference type="InParanoid" id="H2YGQ3"/>
<proteinExistence type="inferred from homology"/>
<sequence>PQIDHMIAFIDQEADEKVDEIMAKVICIYLLTPNKRKNIANRSNLIFICTKCFRKYYEEFEIEKSRLVQQQRQKIMTYYERKEKQLEQQKKVQQSQLVNAARLKILKYREDHIQNMLNEAKDQLSDLHRNKTRYNALLQGLLCQGLFQLLEDNVIVQCLKEDVETVKSLLPDVMATFKKATNRDVKIEINETSFLTSDTCGGVVMTSATGAIRVRNTLDARLDLIGKQMLPEIREVLFGQNKNRKFLD</sequence>
<protein>
    <submittedName>
        <fullName evidence="6">Uncharacterized protein</fullName>
    </submittedName>
</protein>
<keyword evidence="3" id="KW-0406">Ion transport</keyword>
<reference evidence="7" key="1">
    <citation type="submission" date="2003-08" db="EMBL/GenBank/DDBJ databases">
        <authorList>
            <person name="Birren B."/>
            <person name="Nusbaum C."/>
            <person name="Abebe A."/>
            <person name="Abouelleil A."/>
            <person name="Adekoya E."/>
            <person name="Ait-zahra M."/>
            <person name="Allen N."/>
            <person name="Allen T."/>
            <person name="An P."/>
            <person name="Anderson M."/>
            <person name="Anderson S."/>
            <person name="Arachchi H."/>
            <person name="Armbruster J."/>
            <person name="Bachantsang P."/>
            <person name="Baldwin J."/>
            <person name="Barry A."/>
            <person name="Bayul T."/>
            <person name="Blitshsteyn B."/>
            <person name="Bloom T."/>
            <person name="Blye J."/>
            <person name="Boguslavskiy L."/>
            <person name="Borowsky M."/>
            <person name="Boukhgalter B."/>
            <person name="Brunache A."/>
            <person name="Butler J."/>
            <person name="Calixte N."/>
            <person name="Calvo S."/>
            <person name="Camarata J."/>
            <person name="Campo K."/>
            <person name="Chang J."/>
            <person name="Cheshatsang Y."/>
            <person name="Citroen M."/>
            <person name="Collymore A."/>
            <person name="Considine T."/>
            <person name="Cook A."/>
            <person name="Cooke P."/>
            <person name="Corum B."/>
            <person name="Cuomo C."/>
            <person name="David R."/>
            <person name="Dawoe T."/>
            <person name="Degray S."/>
            <person name="Dodge S."/>
            <person name="Dooley K."/>
            <person name="Dorje P."/>
            <person name="Dorjee K."/>
            <person name="Dorris L."/>
            <person name="Duffey N."/>
            <person name="Dupes A."/>
            <person name="Elkins T."/>
            <person name="Engels R."/>
            <person name="Erickson J."/>
            <person name="Farina A."/>
            <person name="Faro S."/>
            <person name="Ferreira P."/>
            <person name="Fischer H."/>
            <person name="Fitzgerald M."/>
            <person name="Foley K."/>
            <person name="Gage D."/>
            <person name="Galagan J."/>
            <person name="Gearin G."/>
            <person name="Gnerre S."/>
            <person name="Gnirke A."/>
            <person name="Goyette A."/>
            <person name="Graham J."/>
            <person name="Grandbois E."/>
            <person name="Gyaltsen K."/>
            <person name="Hafez N."/>
            <person name="Hagopian D."/>
            <person name="Hagos B."/>
            <person name="Hall J."/>
            <person name="Hatcher B."/>
            <person name="Heller A."/>
            <person name="Higgins H."/>
            <person name="Honan T."/>
            <person name="Horn A."/>
            <person name="Houde N."/>
            <person name="Hughes L."/>
            <person name="Hulme W."/>
            <person name="Husby E."/>
            <person name="Iliev I."/>
            <person name="Jaffe D."/>
            <person name="Jones C."/>
            <person name="Kamal M."/>
            <person name="Kamat A."/>
            <person name="Kamvysselis M."/>
            <person name="Karlsson E."/>
            <person name="Kells C."/>
            <person name="Kieu A."/>
            <person name="Kisner P."/>
            <person name="Kodira C."/>
            <person name="Kulbokas E."/>
            <person name="Labutti K."/>
            <person name="Lama D."/>
            <person name="Landers T."/>
            <person name="Leger J."/>
            <person name="Levine S."/>
            <person name="Lewis D."/>
            <person name="Lewis T."/>
            <person name="Lindblad-toh K."/>
            <person name="Liu X."/>
            <person name="Lokyitsang T."/>
            <person name="Lokyitsang Y."/>
            <person name="Lucien O."/>
            <person name="Lui A."/>
            <person name="Ma L.J."/>
            <person name="Mabbitt R."/>
            <person name="Macdonald J."/>
            <person name="Maclean C."/>
            <person name="Major J."/>
            <person name="Manning J."/>
            <person name="Marabella R."/>
            <person name="Maru K."/>
            <person name="Matthews C."/>
            <person name="Mauceli E."/>
            <person name="Mccarthy M."/>
            <person name="Mcdonough S."/>
            <person name="Mcghee T."/>
            <person name="Meldrim J."/>
            <person name="Meneus L."/>
            <person name="Mesirov J."/>
            <person name="Mihalev A."/>
            <person name="Mihova T."/>
            <person name="Mikkelsen T."/>
            <person name="Mlenga V."/>
            <person name="Moru K."/>
            <person name="Mozes J."/>
            <person name="Mulrain L."/>
            <person name="Munson G."/>
            <person name="Naylor J."/>
            <person name="Newes C."/>
            <person name="Nguyen C."/>
            <person name="Nguyen N."/>
            <person name="Nguyen T."/>
            <person name="Nicol R."/>
            <person name="Nielsen C."/>
            <person name="Nizzari M."/>
            <person name="Norbu C."/>
            <person name="Norbu N."/>
            <person name="O'donnell P."/>
            <person name="Okoawo O."/>
            <person name="O'leary S."/>
            <person name="Omotosho B."/>
            <person name="O'neill K."/>
            <person name="Osman S."/>
            <person name="Parker S."/>
            <person name="Perrin D."/>
            <person name="Phunkhang P."/>
            <person name="Piqani B."/>
            <person name="Purcell S."/>
            <person name="Rachupka T."/>
            <person name="Ramasamy U."/>
            <person name="Rameau R."/>
            <person name="Ray V."/>
            <person name="Raymond C."/>
            <person name="Retta R."/>
            <person name="Richardson S."/>
            <person name="Rise C."/>
            <person name="Rodriguez J."/>
            <person name="Rogers J."/>
            <person name="Rogov P."/>
            <person name="Rutman M."/>
            <person name="Schupbach R."/>
            <person name="Seaman C."/>
            <person name="Settipalli S."/>
            <person name="Sharpe T."/>
            <person name="Sheridan J."/>
            <person name="Sherpa N."/>
            <person name="Shi J."/>
            <person name="Smirnov S."/>
            <person name="Smith C."/>
            <person name="Sougnez C."/>
            <person name="Spencer B."/>
            <person name="Stalker J."/>
            <person name="Stange-thomann N."/>
            <person name="Stavropoulos S."/>
            <person name="Stetson K."/>
            <person name="Stone C."/>
            <person name="Stone S."/>
            <person name="Stubbs M."/>
            <person name="Talamas J."/>
            <person name="Tchuinga P."/>
            <person name="Tenzing P."/>
            <person name="Tesfaye S."/>
            <person name="Theodore J."/>
            <person name="Thoulutsang Y."/>
            <person name="Topham K."/>
            <person name="Towey S."/>
            <person name="Tsamla T."/>
            <person name="Tsomo N."/>
            <person name="Vallee D."/>
            <person name="Vassiliev H."/>
            <person name="Venkataraman V."/>
            <person name="Vinson J."/>
            <person name="Vo A."/>
            <person name="Wade C."/>
            <person name="Wang S."/>
            <person name="Wangchuk T."/>
            <person name="Wangdi T."/>
            <person name="Whittaker C."/>
            <person name="Wilkinson J."/>
            <person name="Wu Y."/>
            <person name="Wyman D."/>
            <person name="Yadav S."/>
            <person name="Yang S."/>
            <person name="Yang X."/>
            <person name="Yeager S."/>
            <person name="Yee E."/>
            <person name="Young G."/>
            <person name="Zainoun J."/>
            <person name="Zembeck L."/>
            <person name="Zimmer A."/>
            <person name="Zody M."/>
            <person name="Lander E."/>
        </authorList>
    </citation>
    <scope>NUCLEOTIDE SEQUENCE [LARGE SCALE GENOMIC DNA]</scope>
</reference>
<feature type="coiled-coil region" evidence="5">
    <location>
        <begin position="110"/>
        <end position="137"/>
    </location>
</feature>
<evidence type="ECO:0000256" key="1">
    <source>
        <dbReference type="ARBA" id="ARBA00005901"/>
    </source>
</evidence>
<dbReference type="Gene3D" id="3.30.2320.30">
    <property type="entry name" value="ATP synthase, E subunit, C-terminal"/>
    <property type="match status" value="1"/>
</dbReference>
<dbReference type="GeneTree" id="ENSGT00390000002730"/>
<evidence type="ECO:0000313" key="6">
    <source>
        <dbReference type="Ensembl" id="ENSCSAVP00000004502.1"/>
    </source>
</evidence>
<evidence type="ECO:0000256" key="2">
    <source>
        <dbReference type="ARBA" id="ARBA00022448"/>
    </source>
</evidence>
<dbReference type="OMA" id="QHMMAFI"/>
<dbReference type="Ensembl" id="ENSCSAVT00000004568.1">
    <property type="protein sequence ID" value="ENSCSAVP00000004502.1"/>
    <property type="gene ID" value="ENSCSAVG00000002670.1"/>
</dbReference>
<evidence type="ECO:0000256" key="4">
    <source>
        <dbReference type="ARBA" id="ARBA00045737"/>
    </source>
</evidence>
<comment type="function">
    <text evidence="4">Subunit of the V1 complex of vacuolar(H+)-ATPase (V-ATPase), a multisubunit enzyme composed of a peripheral complex (V1) that hydrolyzes ATP and a membrane integral complex (V0) that translocates protons. V-ATPase is responsible for acidifying and maintaining the pH of intracellular compartments and in some cell types, is targeted to the plasma membrane, where it is responsible for acidifying the extracellular environment.</text>
</comment>
<dbReference type="AlphaFoldDB" id="H2YGQ3"/>
<keyword evidence="7" id="KW-1185">Reference proteome</keyword>
<dbReference type="SUPFAM" id="SSF160527">
    <property type="entry name" value="V-type ATPase subunit E-like"/>
    <property type="match status" value="1"/>
</dbReference>
<evidence type="ECO:0000256" key="3">
    <source>
        <dbReference type="ARBA" id="ARBA00023065"/>
    </source>
</evidence>
<keyword evidence="5" id="KW-0175">Coiled coil</keyword>
<dbReference type="eggNOG" id="KOG1664">
    <property type="taxonomic scope" value="Eukaryota"/>
</dbReference>